<dbReference type="EC" id="5.1.3.2" evidence="4"/>
<comment type="caution">
    <text evidence="10">The sequence shown here is derived from an EMBL/GenBank/DDBJ whole genome shotgun (WGS) entry which is preliminary data.</text>
</comment>
<evidence type="ECO:0000256" key="1">
    <source>
        <dbReference type="ARBA" id="ARBA00000083"/>
    </source>
</evidence>
<evidence type="ECO:0000256" key="4">
    <source>
        <dbReference type="ARBA" id="ARBA00013189"/>
    </source>
</evidence>
<dbReference type="AlphaFoldDB" id="A0AAP3E3H0"/>
<dbReference type="GO" id="GO:0005829">
    <property type="term" value="C:cytosol"/>
    <property type="evidence" value="ECO:0007669"/>
    <property type="project" value="TreeGrafter"/>
</dbReference>
<dbReference type="InterPro" id="IPR036291">
    <property type="entry name" value="NAD(P)-bd_dom_sf"/>
</dbReference>
<gene>
    <name evidence="10" type="ORF">OB960_18630</name>
</gene>
<sequence length="335" mass="37366">MVTVLTIGGTRFMGRFTVRAFLDRGDDVTLFTRGNSPVPFDEKEVEHIEGDRQDEETLRAAADAVDPDVVVDFAAFYPDDVRTATEVFADCEAYVFVSSTSAYQRTATIPLREEGTPLQPCTPEQEADDSWRSYGPRKAECDRVLFEAAAGGVNAISVRPTAIYGPHDPTERQDYWIDRVDRFDRIVVPGDEYWMPIHLGYVEDVARAIRLVVERGTPGEAYNVANRYQYTFEELIERIATALETSVSIVRATPSELAAVDLSPTDFSLCRPHPYVVSTAKLADLGWESTPLETGIERAVENHLEGDRDGRDHGPDRETEERLLAMLGANVTRVG</sequence>
<dbReference type="Proteomes" id="UP001321018">
    <property type="component" value="Unassembled WGS sequence"/>
</dbReference>
<keyword evidence="6" id="KW-0299">Galactose metabolism</keyword>
<dbReference type="GO" id="GO:0003978">
    <property type="term" value="F:UDP-glucose 4-epimerase activity"/>
    <property type="evidence" value="ECO:0007669"/>
    <property type="project" value="UniProtKB-EC"/>
</dbReference>
<comment type="pathway">
    <text evidence="3">Carbohydrate metabolism.</text>
</comment>
<feature type="domain" description="NAD-dependent epimerase/dehydratase" evidence="9">
    <location>
        <begin position="5"/>
        <end position="225"/>
    </location>
</feature>
<evidence type="ECO:0000313" key="11">
    <source>
        <dbReference type="Proteomes" id="UP001321018"/>
    </source>
</evidence>
<dbReference type="PANTHER" id="PTHR43725:SF47">
    <property type="entry name" value="UDP-GLUCOSE 4-EPIMERASE"/>
    <property type="match status" value="1"/>
</dbReference>
<evidence type="ECO:0000256" key="3">
    <source>
        <dbReference type="ARBA" id="ARBA00005007"/>
    </source>
</evidence>
<comment type="catalytic activity">
    <reaction evidence="1">
        <text>UDP-alpha-D-glucose = UDP-alpha-D-galactose</text>
        <dbReference type="Rhea" id="RHEA:22168"/>
        <dbReference type="ChEBI" id="CHEBI:58885"/>
        <dbReference type="ChEBI" id="CHEBI:66914"/>
        <dbReference type="EC" id="5.1.3.2"/>
    </reaction>
</comment>
<name>A0AAP3E3H0_9EURY</name>
<comment type="cofactor">
    <cofactor evidence="2">
        <name>NAD(+)</name>
        <dbReference type="ChEBI" id="CHEBI:57540"/>
    </cofactor>
</comment>
<protein>
    <recommendedName>
        <fullName evidence="4">UDP-glucose 4-epimerase</fullName>
        <ecNumber evidence="4">5.1.3.2</ecNumber>
    </recommendedName>
</protein>
<evidence type="ECO:0000313" key="10">
    <source>
        <dbReference type="EMBL" id="MCU4743405.1"/>
    </source>
</evidence>
<feature type="region of interest" description="Disordered" evidence="8">
    <location>
        <begin position="114"/>
        <end position="133"/>
    </location>
</feature>
<dbReference type="EMBL" id="JAOPKA010000015">
    <property type="protein sequence ID" value="MCU4743405.1"/>
    <property type="molecule type" value="Genomic_DNA"/>
</dbReference>
<dbReference type="SUPFAM" id="SSF51735">
    <property type="entry name" value="NAD(P)-binding Rossmann-fold domains"/>
    <property type="match status" value="1"/>
</dbReference>
<dbReference type="InterPro" id="IPR001509">
    <property type="entry name" value="Epimerase_deHydtase"/>
</dbReference>
<dbReference type="GO" id="GO:0006012">
    <property type="term" value="P:galactose metabolic process"/>
    <property type="evidence" value="ECO:0007669"/>
    <property type="project" value="UniProtKB-KW"/>
</dbReference>
<dbReference type="Gene3D" id="3.40.50.720">
    <property type="entry name" value="NAD(P)-binding Rossmann-like Domain"/>
    <property type="match status" value="1"/>
</dbReference>
<evidence type="ECO:0000259" key="9">
    <source>
        <dbReference type="Pfam" id="PF01370"/>
    </source>
</evidence>
<proteinExistence type="predicted"/>
<evidence type="ECO:0000256" key="5">
    <source>
        <dbReference type="ARBA" id="ARBA00023027"/>
    </source>
</evidence>
<keyword evidence="6" id="KW-0119">Carbohydrate metabolism</keyword>
<keyword evidence="7" id="KW-0413">Isomerase</keyword>
<accession>A0AAP3E3H0</accession>
<evidence type="ECO:0000256" key="8">
    <source>
        <dbReference type="SAM" id="MobiDB-lite"/>
    </source>
</evidence>
<evidence type="ECO:0000256" key="6">
    <source>
        <dbReference type="ARBA" id="ARBA00023144"/>
    </source>
</evidence>
<dbReference type="RefSeq" id="WP_338005224.1">
    <property type="nucleotide sequence ID" value="NZ_JAOPKA010000015.1"/>
</dbReference>
<dbReference type="Pfam" id="PF01370">
    <property type="entry name" value="Epimerase"/>
    <property type="match status" value="1"/>
</dbReference>
<evidence type="ECO:0000256" key="7">
    <source>
        <dbReference type="ARBA" id="ARBA00023235"/>
    </source>
</evidence>
<organism evidence="10 11">
    <name type="scientific">Natronoglomus mannanivorans</name>
    <dbReference type="NCBI Taxonomy" id="2979990"/>
    <lineage>
        <taxon>Archaea</taxon>
        <taxon>Methanobacteriati</taxon>
        <taxon>Methanobacteriota</taxon>
        <taxon>Stenosarchaea group</taxon>
        <taxon>Halobacteria</taxon>
        <taxon>Halobacteriales</taxon>
        <taxon>Natrialbaceae</taxon>
        <taxon>Natronoglomus</taxon>
    </lineage>
</organism>
<dbReference type="PANTHER" id="PTHR43725">
    <property type="entry name" value="UDP-GLUCOSE 4-EPIMERASE"/>
    <property type="match status" value="1"/>
</dbReference>
<reference evidence="10" key="1">
    <citation type="submission" date="2022-09" db="EMBL/GenBank/DDBJ databases">
        <title>Enrichment on poylsaccharides allowed isolation of novel metabolic and taxonomic groups of Haloarchaea.</title>
        <authorList>
            <person name="Sorokin D.Y."/>
            <person name="Elcheninov A.G."/>
            <person name="Khizhniak T.V."/>
            <person name="Kolganova T.V."/>
            <person name="Kublanov I.V."/>
        </authorList>
    </citation>
    <scope>NUCLEOTIDE SEQUENCE</scope>
    <source>
        <strain evidence="10">AArc-xg1-1</strain>
    </source>
</reference>
<keyword evidence="5" id="KW-0520">NAD</keyword>
<evidence type="ECO:0000256" key="2">
    <source>
        <dbReference type="ARBA" id="ARBA00001911"/>
    </source>
</evidence>